<dbReference type="AlphaFoldDB" id="A0A2R8BNN4"/>
<evidence type="ECO:0000313" key="2">
    <source>
        <dbReference type="Proteomes" id="UP000244924"/>
    </source>
</evidence>
<protein>
    <submittedName>
        <fullName evidence="1">Uncharacterized protein</fullName>
    </submittedName>
</protein>
<accession>A0A2R8BNN4</accession>
<organism evidence="1 2">
    <name type="scientific">Albidovulum aquaemixtae</name>
    <dbReference type="NCBI Taxonomy" id="1542388"/>
    <lineage>
        <taxon>Bacteria</taxon>
        <taxon>Pseudomonadati</taxon>
        <taxon>Pseudomonadota</taxon>
        <taxon>Alphaproteobacteria</taxon>
        <taxon>Rhodobacterales</taxon>
        <taxon>Paracoccaceae</taxon>
        <taxon>Albidovulum</taxon>
    </lineage>
</organism>
<proteinExistence type="predicted"/>
<sequence>MMATEISNLGELADQYADRGYVEVLSDVRDGRPFGLRVGGIRPGPTAVVAGYSPIARDIYGRLLELPSLSRLRGSLVLITLDALDVTSIDEKLVEQIGPVDRTLHLPFPSGEERETAVRQGYWTVLKLCAQLGMISGRGVSMPS</sequence>
<name>A0A2R8BNN4_9RHOB</name>
<evidence type="ECO:0000313" key="1">
    <source>
        <dbReference type="EMBL" id="SPH24984.1"/>
    </source>
</evidence>
<dbReference type="EMBL" id="OMOQ01000007">
    <property type="protein sequence ID" value="SPH24984.1"/>
    <property type="molecule type" value="Genomic_DNA"/>
</dbReference>
<gene>
    <name evidence="1" type="ORF">DEA8626_04016</name>
</gene>
<dbReference type="Proteomes" id="UP000244924">
    <property type="component" value="Unassembled WGS sequence"/>
</dbReference>
<dbReference type="RefSeq" id="WP_108854984.1">
    <property type="nucleotide sequence ID" value="NZ_OMOQ01000007.1"/>
</dbReference>
<dbReference type="OrthoDB" id="7871347at2"/>
<keyword evidence="2" id="KW-1185">Reference proteome</keyword>
<reference evidence="1 2" key="1">
    <citation type="submission" date="2018-03" db="EMBL/GenBank/DDBJ databases">
        <authorList>
            <person name="Keele B.F."/>
        </authorList>
    </citation>
    <scope>NUCLEOTIDE SEQUENCE [LARGE SCALE GENOMIC DNA]</scope>
    <source>
        <strain evidence="1 2">CECT 8626</strain>
    </source>
</reference>